<dbReference type="Gene3D" id="2.40.170.20">
    <property type="entry name" value="TonB-dependent receptor, beta-barrel domain"/>
    <property type="match status" value="1"/>
</dbReference>
<feature type="domain" description="TonB-dependent receptor plug" evidence="8">
    <location>
        <begin position="127"/>
        <end position="234"/>
    </location>
</feature>
<dbReference type="Pfam" id="PF13715">
    <property type="entry name" value="CarbopepD_reg_2"/>
    <property type="match status" value="1"/>
</dbReference>
<accession>A0A2V3PQW6</accession>
<comment type="similarity">
    <text evidence="7">Belongs to the TonB-dependent receptor family.</text>
</comment>
<dbReference type="InterPro" id="IPR037066">
    <property type="entry name" value="Plug_dom_sf"/>
</dbReference>
<dbReference type="InterPro" id="IPR036942">
    <property type="entry name" value="Beta-barrel_TonB_sf"/>
</dbReference>
<dbReference type="Gene3D" id="2.60.40.1120">
    <property type="entry name" value="Carboxypeptidase-like, regulatory domain"/>
    <property type="match status" value="1"/>
</dbReference>
<dbReference type="InterPro" id="IPR023997">
    <property type="entry name" value="TonB-dep_OMP_SusC/RagA_CS"/>
</dbReference>
<dbReference type="FunFam" id="2.60.40.1120:FF:000003">
    <property type="entry name" value="Outer membrane protein Omp121"/>
    <property type="match status" value="1"/>
</dbReference>
<evidence type="ECO:0000256" key="4">
    <source>
        <dbReference type="ARBA" id="ARBA00022692"/>
    </source>
</evidence>
<sequence>MRNKLKTNLSLVPGTRYMFLTMIFLLLSVAYSYAQQRTVKGSVYDENNEPIIGASVSVKGTSVGTITDLDGVFSIEAKTSDVLEVGYIGYVKQSVPVAGQSQIKIVLKEDAQLLDEVVVVGYGIMKKSDVTGAMVNVSSEEIRKLPVTNALQAMQGRAAGVDITSNERPGEIGKVLIRGSRSLNASNSPLYVVDGIPLSSGGIEALNPLDIESIDVLKDASATAVFGSKGANGVVLVTTKRGKSGKMSLDYSGIVTIENMYDRTEMMNSPQYIEFRRDAFRRASKNTYPEVPTLEADKAIFGQDPIAWANIEKGWAGGTFNGNLVPTTDWTDLVLRTGLTHEHTLSVSGGTDKMRTHTSFGYLNQEGTQKGQDFERYNVKISTDINPTKWFSMGASITGTWSVQNYGYATSNATGPGNLYFAARAMLPYAVPFDENGNRINMPGGDVNILNPIGDDQYVINERTTLRTLGSFYAEIKFMEGLRYRVNFGPDFYNYRNGRFMDERSSNRGAGEPGSTNYAQLNKTQRLSWTLDNLIYYDKTFNKEHNLGVTLLQSSSKFHEETSSMTASNLPWSSQLWNQLNSVSALDAFGSGLVETQLLSYMARANYSFNSKYMLTASARWDGASQLAEGNKWDFFPSAAVGWRIDQEDFLKNQIWINQMKVRLGVGSTGNAAIDPYQTKGGVETLYYTWGPLVAPGYVQSDPSMKDPIVMPDRNLGWERTTQWNLGLDFSFFNNRLSGNLDLYTSTTSDLLMQRDIPSVTGYTRVWTNIGKTSNKGIDLTLNTVNIETRDFTWSTNLNFSASKDKILELANGKEDILANNWFIGQRLGVFYDYQKDRIWQNTTEDLAEMAKFNANGHAFKPGDIKIVDQNEDYKIDANNDRKIVGQKNPSWTAGFVNTFTYKNWELSVFIFSRWNFLMETGAEALQGRFAQRVVDYWTPTNPTNAYPAPNYDRASGDDFKSSMNYQDGSFIKLRNISLGYVFPQKYLGNLGVTNLKLFTQFRNPGLLYSKIDWIDPDLGGSTFNRGFIVGINIGF</sequence>
<evidence type="ECO:0000256" key="2">
    <source>
        <dbReference type="ARBA" id="ARBA00022448"/>
    </source>
</evidence>
<evidence type="ECO:0000256" key="1">
    <source>
        <dbReference type="ARBA" id="ARBA00004571"/>
    </source>
</evidence>
<dbReference type="SUPFAM" id="SSF56935">
    <property type="entry name" value="Porins"/>
    <property type="match status" value="1"/>
</dbReference>
<evidence type="ECO:0000313" key="10">
    <source>
        <dbReference type="Proteomes" id="UP000247973"/>
    </source>
</evidence>
<keyword evidence="10" id="KW-1185">Reference proteome</keyword>
<dbReference type="SUPFAM" id="SSF49464">
    <property type="entry name" value="Carboxypeptidase regulatory domain-like"/>
    <property type="match status" value="1"/>
</dbReference>
<dbReference type="InterPro" id="IPR039426">
    <property type="entry name" value="TonB-dep_rcpt-like"/>
</dbReference>
<protein>
    <submittedName>
        <fullName evidence="9">TonB-linked SusC/RagA family outer membrane protein</fullName>
    </submittedName>
</protein>
<keyword evidence="4 7" id="KW-0812">Transmembrane</keyword>
<gene>
    <name evidence="9" type="ORF">CLV62_10654</name>
</gene>
<dbReference type="AlphaFoldDB" id="A0A2V3PQW6"/>
<comment type="caution">
    <text evidence="9">The sequence shown here is derived from an EMBL/GenBank/DDBJ whole genome shotgun (WGS) entry which is preliminary data.</text>
</comment>
<dbReference type="Gene3D" id="2.170.130.10">
    <property type="entry name" value="TonB-dependent receptor, plug domain"/>
    <property type="match status" value="1"/>
</dbReference>
<evidence type="ECO:0000259" key="8">
    <source>
        <dbReference type="Pfam" id="PF07715"/>
    </source>
</evidence>
<evidence type="ECO:0000313" key="9">
    <source>
        <dbReference type="EMBL" id="PXV65881.1"/>
    </source>
</evidence>
<evidence type="ECO:0000256" key="5">
    <source>
        <dbReference type="ARBA" id="ARBA00023136"/>
    </source>
</evidence>
<dbReference type="GO" id="GO:0009279">
    <property type="term" value="C:cell outer membrane"/>
    <property type="evidence" value="ECO:0007669"/>
    <property type="project" value="UniProtKB-SubCell"/>
</dbReference>
<dbReference type="PROSITE" id="PS52016">
    <property type="entry name" value="TONB_DEPENDENT_REC_3"/>
    <property type="match status" value="1"/>
</dbReference>
<keyword evidence="2 7" id="KW-0813">Transport</keyword>
<dbReference type="InterPro" id="IPR023996">
    <property type="entry name" value="TonB-dep_OMP_SusC/RagA"/>
</dbReference>
<evidence type="ECO:0000256" key="3">
    <source>
        <dbReference type="ARBA" id="ARBA00022452"/>
    </source>
</evidence>
<keyword evidence="3 7" id="KW-1134">Transmembrane beta strand</keyword>
<name>A0A2V3PQW6_9BACT</name>
<keyword evidence="6 7" id="KW-0998">Cell outer membrane</keyword>
<reference evidence="9 10" key="1">
    <citation type="submission" date="2018-03" db="EMBL/GenBank/DDBJ databases">
        <title>Genomic Encyclopedia of Archaeal and Bacterial Type Strains, Phase II (KMG-II): from individual species to whole genera.</title>
        <authorList>
            <person name="Goeker M."/>
        </authorList>
    </citation>
    <scope>NUCLEOTIDE SEQUENCE [LARGE SCALE GENOMIC DNA]</scope>
    <source>
        <strain evidence="9 10">DSM 100214</strain>
    </source>
</reference>
<dbReference type="NCBIfam" id="TIGR04056">
    <property type="entry name" value="OMP_RagA_SusC"/>
    <property type="match status" value="1"/>
</dbReference>
<evidence type="ECO:0000256" key="6">
    <source>
        <dbReference type="ARBA" id="ARBA00023237"/>
    </source>
</evidence>
<keyword evidence="5 7" id="KW-0472">Membrane</keyword>
<comment type="subcellular location">
    <subcellularLocation>
        <location evidence="1 7">Cell outer membrane</location>
        <topology evidence="1 7">Multi-pass membrane protein</topology>
    </subcellularLocation>
</comment>
<dbReference type="InterPro" id="IPR012910">
    <property type="entry name" value="Plug_dom"/>
</dbReference>
<dbReference type="OrthoDB" id="9768177at2"/>
<organism evidence="9 10">
    <name type="scientific">Dysgonomonas alginatilytica</name>
    <dbReference type="NCBI Taxonomy" id="1605892"/>
    <lineage>
        <taxon>Bacteria</taxon>
        <taxon>Pseudomonadati</taxon>
        <taxon>Bacteroidota</taxon>
        <taxon>Bacteroidia</taxon>
        <taxon>Bacteroidales</taxon>
        <taxon>Dysgonomonadaceae</taxon>
        <taxon>Dysgonomonas</taxon>
    </lineage>
</organism>
<proteinExistence type="inferred from homology"/>
<dbReference type="Pfam" id="PF07715">
    <property type="entry name" value="Plug"/>
    <property type="match status" value="1"/>
</dbReference>
<dbReference type="NCBIfam" id="TIGR04057">
    <property type="entry name" value="SusC_RagA_signa"/>
    <property type="match status" value="1"/>
</dbReference>
<dbReference type="RefSeq" id="WP_110310071.1">
    <property type="nucleotide sequence ID" value="NZ_QICL01000006.1"/>
</dbReference>
<dbReference type="InterPro" id="IPR008969">
    <property type="entry name" value="CarboxyPept-like_regulatory"/>
</dbReference>
<dbReference type="EMBL" id="QICL01000006">
    <property type="protein sequence ID" value="PXV65881.1"/>
    <property type="molecule type" value="Genomic_DNA"/>
</dbReference>
<evidence type="ECO:0000256" key="7">
    <source>
        <dbReference type="PROSITE-ProRule" id="PRU01360"/>
    </source>
</evidence>
<dbReference type="Proteomes" id="UP000247973">
    <property type="component" value="Unassembled WGS sequence"/>
</dbReference>